<dbReference type="FunFam" id="3.30.565.10:FF:000006">
    <property type="entry name" value="Sensor histidine kinase WalK"/>
    <property type="match status" value="1"/>
</dbReference>
<feature type="transmembrane region" description="Helical" evidence="11">
    <location>
        <begin position="167"/>
        <end position="189"/>
    </location>
</feature>
<evidence type="ECO:0000256" key="1">
    <source>
        <dbReference type="ARBA" id="ARBA00000085"/>
    </source>
</evidence>
<dbReference type="PANTHER" id="PTHR45528:SF10">
    <property type="entry name" value="METHYL-ACCEPTING CHEMOTAXIS PROTEIN"/>
    <property type="match status" value="1"/>
</dbReference>
<comment type="caution">
    <text evidence="14">The sequence shown here is derived from an EMBL/GenBank/DDBJ whole genome shotgun (WGS) entry which is preliminary data.</text>
</comment>
<comment type="catalytic activity">
    <reaction evidence="1">
        <text>ATP + protein L-histidine = ADP + protein N-phospho-L-histidine.</text>
        <dbReference type="EC" id="2.7.13.3"/>
    </reaction>
</comment>
<dbReference type="GO" id="GO:0000155">
    <property type="term" value="F:phosphorelay sensor kinase activity"/>
    <property type="evidence" value="ECO:0007669"/>
    <property type="project" value="InterPro"/>
</dbReference>
<evidence type="ECO:0000259" key="12">
    <source>
        <dbReference type="PROSITE" id="PS50109"/>
    </source>
</evidence>
<evidence type="ECO:0000256" key="2">
    <source>
        <dbReference type="ARBA" id="ARBA00004141"/>
    </source>
</evidence>
<accession>A0A0J1IMQ1</accession>
<dbReference type="Proteomes" id="UP000036356">
    <property type="component" value="Unassembled WGS sequence"/>
</dbReference>
<keyword evidence="10 11" id="KW-0472">Membrane</keyword>
<dbReference type="SUPFAM" id="SSF47384">
    <property type="entry name" value="Homodimeric domain of signal transducing histidine kinase"/>
    <property type="match status" value="1"/>
</dbReference>
<reference evidence="14 15" key="1">
    <citation type="submission" date="2015-06" db="EMBL/GenBank/DDBJ databases">
        <title>Draft genome of the moderately acidophilic sulfate reducer Candidatus Desulfosporosinus acididurans strain M1.</title>
        <authorList>
            <person name="Poehlein A."/>
            <person name="Petzsch P."/>
            <person name="Johnson B.D."/>
            <person name="Schloemann M."/>
            <person name="Daniel R."/>
            <person name="Muehling M."/>
        </authorList>
    </citation>
    <scope>NUCLEOTIDE SEQUENCE [LARGE SCALE GENOMIC DNA]</scope>
    <source>
        <strain evidence="14 15">M1</strain>
    </source>
</reference>
<dbReference type="Pfam" id="PF00512">
    <property type="entry name" value="HisKA"/>
    <property type="match status" value="1"/>
</dbReference>
<evidence type="ECO:0000256" key="7">
    <source>
        <dbReference type="ARBA" id="ARBA00022777"/>
    </source>
</evidence>
<dbReference type="SMART" id="SM00388">
    <property type="entry name" value="HisKA"/>
    <property type="match status" value="1"/>
</dbReference>
<comment type="subcellular location">
    <subcellularLocation>
        <location evidence="2">Membrane</location>
        <topology evidence="2">Multi-pass membrane protein</topology>
    </subcellularLocation>
</comment>
<dbReference type="InterPro" id="IPR036890">
    <property type="entry name" value="HATPase_C_sf"/>
</dbReference>
<keyword evidence="4" id="KW-0597">Phosphoprotein</keyword>
<sequence>MKYSIQLKILLYLSIILLIGFSLLTFAVYNTTWQNSQRIIKGDMIAAKKNIDLYLSQYRLVSNMDLSAATLPSEAEAISRQLSTQIGSNVDIYSLQGEKLSYGSAPADDLDKTEDLTKAMKGEIAYTTNFRANQVMVSLSYPIGRPAVGILRYFKDYTQLYGDNQKFMDMICLFAAIIFFVIFIASYIFSTQITKPIKKLAKAAEEVSQGNYDLKLNIHLNDEIGYLASRFQLMMAKIREQIEIIQQDRDVLEQVQKENKKFFDNVTHELKTPITTIAGYAQAIEDLGIKEDEFTRKGLQSIINESSRLNHMVIELIELSKASSNKFSYEFTDLNLSELIEETSDEMMIKAKKYNIVLSCSIEQDLRLKGDRDRLKEVLINLIDNAIKYGNVNSVIQINACREKNVVWVGIKDQGPGIPEELRQKVFDPFFRVSKKTSRELGSTGLGLTIVKEIMEKHKGCIDIKSIPGEGTEVILRFESGVL</sequence>
<dbReference type="PROSITE" id="PS50109">
    <property type="entry name" value="HIS_KIN"/>
    <property type="match status" value="1"/>
</dbReference>
<keyword evidence="5 14" id="KW-0808">Transferase</keyword>
<dbReference type="InterPro" id="IPR003660">
    <property type="entry name" value="HAMP_dom"/>
</dbReference>
<dbReference type="EMBL" id="LDZY01000006">
    <property type="protein sequence ID" value="KLU65966.1"/>
    <property type="molecule type" value="Genomic_DNA"/>
</dbReference>
<dbReference type="SUPFAM" id="SSF158472">
    <property type="entry name" value="HAMP domain-like"/>
    <property type="match status" value="1"/>
</dbReference>
<dbReference type="CDD" id="cd00075">
    <property type="entry name" value="HATPase"/>
    <property type="match status" value="1"/>
</dbReference>
<dbReference type="Gene3D" id="6.10.340.10">
    <property type="match status" value="1"/>
</dbReference>
<dbReference type="AlphaFoldDB" id="A0A0J1IMQ1"/>
<dbReference type="Gene3D" id="1.10.287.130">
    <property type="match status" value="1"/>
</dbReference>
<dbReference type="PATRIC" id="fig|476652.3.peg.2074"/>
<dbReference type="InterPro" id="IPR004358">
    <property type="entry name" value="Sig_transdc_His_kin-like_C"/>
</dbReference>
<keyword evidence="15" id="KW-1185">Reference proteome</keyword>
<feature type="domain" description="Histidine kinase" evidence="12">
    <location>
        <begin position="265"/>
        <end position="482"/>
    </location>
</feature>
<dbReference type="GO" id="GO:0005886">
    <property type="term" value="C:plasma membrane"/>
    <property type="evidence" value="ECO:0007669"/>
    <property type="project" value="TreeGrafter"/>
</dbReference>
<dbReference type="FunFam" id="1.10.287.130:FF:000001">
    <property type="entry name" value="Two-component sensor histidine kinase"/>
    <property type="match status" value="1"/>
</dbReference>
<keyword evidence="9" id="KW-0902">Two-component regulatory system</keyword>
<dbReference type="STRING" id="476652.DEAC_c20050"/>
<dbReference type="InterPro" id="IPR003594">
    <property type="entry name" value="HATPase_dom"/>
</dbReference>
<dbReference type="SMART" id="SM00387">
    <property type="entry name" value="HATPase_c"/>
    <property type="match status" value="1"/>
</dbReference>
<dbReference type="InterPro" id="IPR050398">
    <property type="entry name" value="HssS/ArlS-like"/>
</dbReference>
<protein>
    <recommendedName>
        <fullName evidence="3">histidine kinase</fullName>
        <ecNumber evidence="3">2.7.13.3</ecNumber>
    </recommendedName>
</protein>
<proteinExistence type="predicted"/>
<evidence type="ECO:0000256" key="6">
    <source>
        <dbReference type="ARBA" id="ARBA00022692"/>
    </source>
</evidence>
<dbReference type="EC" id="2.7.13.3" evidence="3"/>
<feature type="transmembrane region" description="Helical" evidence="11">
    <location>
        <begin position="9"/>
        <end position="29"/>
    </location>
</feature>
<dbReference type="InterPro" id="IPR003661">
    <property type="entry name" value="HisK_dim/P_dom"/>
</dbReference>
<keyword evidence="7 14" id="KW-0418">Kinase</keyword>
<dbReference type="PANTHER" id="PTHR45528">
    <property type="entry name" value="SENSOR HISTIDINE KINASE CPXA"/>
    <property type="match status" value="1"/>
</dbReference>
<evidence type="ECO:0000259" key="13">
    <source>
        <dbReference type="PROSITE" id="PS50885"/>
    </source>
</evidence>
<evidence type="ECO:0000256" key="5">
    <source>
        <dbReference type="ARBA" id="ARBA00022679"/>
    </source>
</evidence>
<evidence type="ECO:0000313" key="15">
    <source>
        <dbReference type="Proteomes" id="UP000036356"/>
    </source>
</evidence>
<dbReference type="PROSITE" id="PS50885">
    <property type="entry name" value="HAMP"/>
    <property type="match status" value="1"/>
</dbReference>
<dbReference type="SUPFAM" id="SSF55874">
    <property type="entry name" value="ATPase domain of HSP90 chaperone/DNA topoisomerase II/histidine kinase"/>
    <property type="match status" value="1"/>
</dbReference>
<dbReference type="InterPro" id="IPR005467">
    <property type="entry name" value="His_kinase_dom"/>
</dbReference>
<keyword evidence="8 11" id="KW-1133">Transmembrane helix</keyword>
<dbReference type="InterPro" id="IPR036097">
    <property type="entry name" value="HisK_dim/P_sf"/>
</dbReference>
<evidence type="ECO:0000256" key="8">
    <source>
        <dbReference type="ARBA" id="ARBA00022989"/>
    </source>
</evidence>
<evidence type="ECO:0000313" key="14">
    <source>
        <dbReference type="EMBL" id="KLU65966.1"/>
    </source>
</evidence>
<dbReference type="Pfam" id="PF02518">
    <property type="entry name" value="HATPase_c"/>
    <property type="match status" value="1"/>
</dbReference>
<dbReference type="PRINTS" id="PR00344">
    <property type="entry name" value="BCTRLSENSOR"/>
</dbReference>
<keyword evidence="6 11" id="KW-0812">Transmembrane</keyword>
<evidence type="ECO:0000256" key="4">
    <source>
        <dbReference type="ARBA" id="ARBA00022553"/>
    </source>
</evidence>
<organism evidence="14 15">
    <name type="scientific">Desulfosporosinus acididurans</name>
    <dbReference type="NCBI Taxonomy" id="476652"/>
    <lineage>
        <taxon>Bacteria</taxon>
        <taxon>Bacillati</taxon>
        <taxon>Bacillota</taxon>
        <taxon>Clostridia</taxon>
        <taxon>Eubacteriales</taxon>
        <taxon>Desulfitobacteriaceae</taxon>
        <taxon>Desulfosporosinus</taxon>
    </lineage>
</organism>
<gene>
    <name evidence="14" type="primary">arlS_2</name>
    <name evidence="14" type="ORF">DEAC_c20050</name>
</gene>
<evidence type="ECO:0000256" key="11">
    <source>
        <dbReference type="SAM" id="Phobius"/>
    </source>
</evidence>
<evidence type="ECO:0000256" key="9">
    <source>
        <dbReference type="ARBA" id="ARBA00023012"/>
    </source>
</evidence>
<dbReference type="CDD" id="cd00082">
    <property type="entry name" value="HisKA"/>
    <property type="match status" value="1"/>
</dbReference>
<dbReference type="Pfam" id="PF00672">
    <property type="entry name" value="HAMP"/>
    <property type="match status" value="1"/>
</dbReference>
<feature type="domain" description="HAMP" evidence="13">
    <location>
        <begin position="191"/>
        <end position="243"/>
    </location>
</feature>
<dbReference type="RefSeq" id="WP_047809880.1">
    <property type="nucleotide sequence ID" value="NZ_LDZY01000006.1"/>
</dbReference>
<evidence type="ECO:0000256" key="3">
    <source>
        <dbReference type="ARBA" id="ARBA00012438"/>
    </source>
</evidence>
<name>A0A0J1IMQ1_9FIRM</name>
<dbReference type="SMART" id="SM00304">
    <property type="entry name" value="HAMP"/>
    <property type="match status" value="1"/>
</dbReference>
<evidence type="ECO:0000256" key="10">
    <source>
        <dbReference type="ARBA" id="ARBA00023136"/>
    </source>
</evidence>
<dbReference type="CDD" id="cd06225">
    <property type="entry name" value="HAMP"/>
    <property type="match status" value="1"/>
</dbReference>
<dbReference type="Gene3D" id="3.30.565.10">
    <property type="entry name" value="Histidine kinase-like ATPase, C-terminal domain"/>
    <property type="match status" value="1"/>
</dbReference>